<reference evidence="3 4" key="1">
    <citation type="submission" date="2019-01" db="EMBL/GenBank/DDBJ databases">
        <title>Intercellular communication is required for trap formation in the nematode-trapping fungus Duddingtonia flagrans.</title>
        <authorList>
            <person name="Youssar L."/>
            <person name="Wernet V."/>
            <person name="Hensel N."/>
            <person name="Hildebrandt H.-G."/>
            <person name="Fischer R."/>
        </authorList>
    </citation>
    <scope>NUCLEOTIDE SEQUENCE [LARGE SCALE GENOMIC DNA]</scope>
    <source>
        <strain evidence="3 4">CBS H-5679</strain>
    </source>
</reference>
<accession>A0A437A391</accession>
<organism evidence="3 4">
    <name type="scientific">Arthrobotrys flagrans</name>
    <name type="common">Nematode-trapping fungus</name>
    <name type="synonym">Trichothecium flagrans</name>
    <dbReference type="NCBI Taxonomy" id="97331"/>
    <lineage>
        <taxon>Eukaryota</taxon>
        <taxon>Fungi</taxon>
        <taxon>Dikarya</taxon>
        <taxon>Ascomycota</taxon>
        <taxon>Pezizomycotina</taxon>
        <taxon>Orbiliomycetes</taxon>
        <taxon>Orbiliales</taxon>
        <taxon>Orbiliaceae</taxon>
        <taxon>Arthrobotrys</taxon>
    </lineage>
</organism>
<dbReference type="SUPFAM" id="SSF69349">
    <property type="entry name" value="Phage fibre proteins"/>
    <property type="match status" value="1"/>
</dbReference>
<proteinExistence type="predicted"/>
<dbReference type="AlphaFoldDB" id="A0A437A391"/>
<feature type="chain" id="PRO_5019087182" evidence="2">
    <location>
        <begin position="24"/>
        <end position="488"/>
    </location>
</feature>
<sequence length="488" mass="52489">MHFSTLFSAAFVAVATLSDVTTAHVVFVDAYGNASPHIHGFGLGHHAGTTRKGNAQYPQQRDIAVFNQRPVHNGWWKGDLRNGCGTSILSVTQWYQKYQPAKWNGKGVTEAKRKALWKQAAPKGAYIDIKGNINWLINSEYAKGVRTDIASGRKNLRNGIPKVTANGVLNVLAWQVNIDGGGHFKCRIDYFGNANQFSVNLKVTKNCAGNAKSIHAAGSQKTCWFKVAMPANLNCRGSYNTGKHTAANICIVRCENSAKNGPFGGCIPIQQVRPAPPKPIVVTVRPPPRIVTVTRGNFVTVSKGDVVAVPKTNVVTVTKPQTITVTAGQVITITVKGTPKVSTCTKKGVITITNESRVTVTQKSTVTVPNNSVVTVTEDSVVTITKAPEVVTKTSDPTTVTALPSSEADPEDGDANKAEPTPEGTKTLTPEEIEAAKGEEDIDPEDLEEAKNEKVDDKTKEELQEEAKAGGKGGEELPDEEVEEMGYY</sequence>
<feature type="compositionally biased region" description="Polar residues" evidence="1">
    <location>
        <begin position="393"/>
        <end position="404"/>
    </location>
</feature>
<keyword evidence="2" id="KW-0732">Signal</keyword>
<dbReference type="Pfam" id="PF11327">
    <property type="entry name" value="Egh16-like"/>
    <property type="match status" value="1"/>
</dbReference>
<dbReference type="Proteomes" id="UP000283090">
    <property type="component" value="Unassembled WGS sequence"/>
</dbReference>
<feature type="region of interest" description="Disordered" evidence="1">
    <location>
        <begin position="393"/>
        <end position="488"/>
    </location>
</feature>
<protein>
    <submittedName>
        <fullName evidence="3">Uncharacterized protein</fullName>
    </submittedName>
</protein>
<evidence type="ECO:0000313" key="3">
    <source>
        <dbReference type="EMBL" id="RVD85615.1"/>
    </source>
</evidence>
<comment type="caution">
    <text evidence="3">The sequence shown here is derived from an EMBL/GenBank/DDBJ whole genome shotgun (WGS) entry which is preliminary data.</text>
</comment>
<keyword evidence="4" id="KW-1185">Reference proteome</keyword>
<gene>
    <name evidence="3" type="ORF">DFL_003932</name>
</gene>
<evidence type="ECO:0000256" key="1">
    <source>
        <dbReference type="SAM" id="MobiDB-lite"/>
    </source>
</evidence>
<dbReference type="EMBL" id="SAEB01000006">
    <property type="protein sequence ID" value="RVD85615.1"/>
    <property type="molecule type" value="Genomic_DNA"/>
</dbReference>
<dbReference type="InterPro" id="IPR021476">
    <property type="entry name" value="Egh16-like"/>
</dbReference>
<feature type="signal peptide" evidence="2">
    <location>
        <begin position="1"/>
        <end position="23"/>
    </location>
</feature>
<dbReference type="GeneID" id="93586243"/>
<evidence type="ECO:0000256" key="2">
    <source>
        <dbReference type="SAM" id="SignalP"/>
    </source>
</evidence>
<evidence type="ECO:0000313" key="4">
    <source>
        <dbReference type="Proteomes" id="UP000283090"/>
    </source>
</evidence>
<feature type="compositionally biased region" description="Acidic residues" evidence="1">
    <location>
        <begin position="476"/>
        <end position="488"/>
    </location>
</feature>
<dbReference type="RefSeq" id="XP_067491159.1">
    <property type="nucleotide sequence ID" value="XM_067632941.1"/>
</dbReference>
<feature type="compositionally biased region" description="Basic and acidic residues" evidence="1">
    <location>
        <begin position="449"/>
        <end position="475"/>
    </location>
</feature>
<dbReference type="PANTHER" id="PTHR34618">
    <property type="entry name" value="SURFACE PROTEIN MAS1, PUTATIVE-RELATED"/>
    <property type="match status" value="1"/>
</dbReference>
<dbReference type="VEuPathDB" id="FungiDB:DFL_003932"/>
<dbReference type="PANTHER" id="PTHR34618:SF1">
    <property type="entry name" value="SECRETED PROTEIN"/>
    <property type="match status" value="1"/>
</dbReference>
<name>A0A437A391_ARTFL</name>
<dbReference type="OrthoDB" id="5370207at2759"/>